<evidence type="ECO:0000256" key="6">
    <source>
        <dbReference type="ARBA" id="ARBA00022692"/>
    </source>
</evidence>
<accession>A0A835CKJ1</accession>
<dbReference type="Gene3D" id="1.10.357.140">
    <property type="entry name" value="UbiA prenyltransferase"/>
    <property type="match status" value="1"/>
</dbReference>
<evidence type="ECO:0000256" key="3">
    <source>
        <dbReference type="ARBA" id="ARBA00012292"/>
    </source>
</evidence>
<keyword evidence="9" id="KW-0496">Mitochondrion</keyword>
<comment type="catalytic activity">
    <reaction evidence="13">
        <text>heme b + (2E,6E)-farnesyl diphosphate + H2O = Fe(II)-heme o + diphosphate</text>
        <dbReference type="Rhea" id="RHEA:28070"/>
        <dbReference type="ChEBI" id="CHEBI:15377"/>
        <dbReference type="ChEBI" id="CHEBI:33019"/>
        <dbReference type="ChEBI" id="CHEBI:60344"/>
        <dbReference type="ChEBI" id="CHEBI:60530"/>
        <dbReference type="ChEBI" id="CHEBI:175763"/>
        <dbReference type="EC" id="2.5.1.141"/>
    </reaction>
</comment>
<keyword evidence="6 14" id="KW-0812">Transmembrane</keyword>
<dbReference type="NCBIfam" id="TIGR01473">
    <property type="entry name" value="cyoE_ctaB"/>
    <property type="match status" value="1"/>
</dbReference>
<reference evidence="15 16" key="1">
    <citation type="submission" date="2020-08" db="EMBL/GenBank/DDBJ databases">
        <title>Aphidius gifuensis genome sequencing and assembly.</title>
        <authorList>
            <person name="Du Z."/>
        </authorList>
    </citation>
    <scope>NUCLEOTIDE SEQUENCE [LARGE SCALE GENOMIC DNA]</scope>
    <source>
        <strain evidence="15">YNYX2018</strain>
        <tissue evidence="15">Adults</tissue>
    </source>
</reference>
<evidence type="ECO:0000256" key="2">
    <source>
        <dbReference type="ARBA" id="ARBA00005985"/>
    </source>
</evidence>
<dbReference type="EMBL" id="JACMRX010000006">
    <property type="protein sequence ID" value="KAF7987869.1"/>
    <property type="molecule type" value="Genomic_DNA"/>
</dbReference>
<dbReference type="InterPro" id="IPR030470">
    <property type="entry name" value="UbiA_prenylTrfase_CS"/>
</dbReference>
<dbReference type="PANTHER" id="PTHR43448">
    <property type="entry name" value="PROTOHEME IX FARNESYLTRANSFERASE, MITOCHONDRIAL"/>
    <property type="match status" value="1"/>
</dbReference>
<dbReference type="InterPro" id="IPR006369">
    <property type="entry name" value="Protohaem_IX_farnesylTrfase"/>
</dbReference>
<keyword evidence="10" id="KW-0350">Heme biosynthesis</keyword>
<sequence length="425" mass="47293">MILLLTSLKLCRQIKCPTKIPSVVYSSMPLAKEKKCIKEKPWISVSDTSEDQLKNLKILKPSVLLPPDTVFNDKLINNNLASTLTSPNVVKSKIAETEWKNIELDCTKITKYCLMLSKIRLTSLVVITTMGGYALAPGAFDPQTFLMCSIGTGLVSATANSINQFFEVPFDSQMSRTKNRVLVRGYITPAHAIAFAALSGMAGFSILYFQVNGLTAALGAANLILYTLIYTPLKRVSIVNTWVGSIVGAIPPLMGWAGCMGDILSPGAMIMSGILYAWQFPHFNALSWNLRPDYSRAGYRMMSVTNPDLCRRTAFRYCGVLMGLSYLAPVLDVTNWWFALASTPLNAYFLYLSWQFYKQSDSSSSRKLFRFSLLHLPILMIMMLASKKSWSSQTDNNENKKIDIDKNNQTNIIDNLTNLLSPTSV</sequence>
<dbReference type="PROSITE" id="PS00943">
    <property type="entry name" value="UBIA"/>
    <property type="match status" value="1"/>
</dbReference>
<comment type="similarity">
    <text evidence="2">Belongs to the UbiA prenyltransferase family.</text>
</comment>
<feature type="transmembrane region" description="Helical" evidence="14">
    <location>
        <begin position="121"/>
        <end position="138"/>
    </location>
</feature>
<keyword evidence="16" id="KW-1185">Reference proteome</keyword>
<evidence type="ECO:0000256" key="12">
    <source>
        <dbReference type="ARBA" id="ARBA00030253"/>
    </source>
</evidence>
<proteinExistence type="inferred from homology"/>
<keyword evidence="11 14" id="KW-0472">Membrane</keyword>
<dbReference type="EC" id="2.5.1.141" evidence="3"/>
<dbReference type="AlphaFoldDB" id="A0A835CKJ1"/>
<evidence type="ECO:0000256" key="1">
    <source>
        <dbReference type="ARBA" id="ARBA00004225"/>
    </source>
</evidence>
<gene>
    <name evidence="15" type="ORF">HCN44_003732</name>
</gene>
<keyword evidence="5" id="KW-0808">Transferase</keyword>
<dbReference type="Proteomes" id="UP000639338">
    <property type="component" value="Unassembled WGS sequence"/>
</dbReference>
<organism evidence="15 16">
    <name type="scientific">Aphidius gifuensis</name>
    <name type="common">Parasitoid wasp</name>
    <dbReference type="NCBI Taxonomy" id="684658"/>
    <lineage>
        <taxon>Eukaryota</taxon>
        <taxon>Metazoa</taxon>
        <taxon>Ecdysozoa</taxon>
        <taxon>Arthropoda</taxon>
        <taxon>Hexapoda</taxon>
        <taxon>Insecta</taxon>
        <taxon>Pterygota</taxon>
        <taxon>Neoptera</taxon>
        <taxon>Endopterygota</taxon>
        <taxon>Hymenoptera</taxon>
        <taxon>Apocrita</taxon>
        <taxon>Ichneumonoidea</taxon>
        <taxon>Braconidae</taxon>
        <taxon>Aphidiinae</taxon>
        <taxon>Aphidius</taxon>
    </lineage>
</organism>
<evidence type="ECO:0000313" key="15">
    <source>
        <dbReference type="EMBL" id="KAF7987869.1"/>
    </source>
</evidence>
<dbReference type="GO" id="GO:0031966">
    <property type="term" value="C:mitochondrial membrane"/>
    <property type="evidence" value="ECO:0007669"/>
    <property type="project" value="UniProtKB-SubCell"/>
</dbReference>
<evidence type="ECO:0000256" key="10">
    <source>
        <dbReference type="ARBA" id="ARBA00023133"/>
    </source>
</evidence>
<dbReference type="FunFam" id="1.10.357.140:FF:000004">
    <property type="entry name" value="Protoheme IX farnesyltransferase, mitochondrial"/>
    <property type="match status" value="1"/>
</dbReference>
<feature type="transmembrane region" description="Helical" evidence="14">
    <location>
        <begin position="186"/>
        <end position="208"/>
    </location>
</feature>
<evidence type="ECO:0000256" key="4">
    <source>
        <dbReference type="ARBA" id="ARBA00016335"/>
    </source>
</evidence>
<evidence type="ECO:0000256" key="11">
    <source>
        <dbReference type="ARBA" id="ARBA00023136"/>
    </source>
</evidence>
<dbReference type="InterPro" id="IPR044878">
    <property type="entry name" value="UbiA_sf"/>
</dbReference>
<evidence type="ECO:0000256" key="9">
    <source>
        <dbReference type="ARBA" id="ARBA00023128"/>
    </source>
</evidence>
<protein>
    <recommendedName>
        <fullName evidence="4">Protoheme IX farnesyltransferase, mitochondrial</fullName>
        <ecNumber evidence="3">2.5.1.141</ecNumber>
    </recommendedName>
    <alternativeName>
        <fullName evidence="12">Heme O synthase</fullName>
    </alternativeName>
</protein>
<dbReference type="GO" id="GO:0006784">
    <property type="term" value="P:heme A biosynthetic process"/>
    <property type="evidence" value="ECO:0007669"/>
    <property type="project" value="TreeGrafter"/>
</dbReference>
<dbReference type="Pfam" id="PF01040">
    <property type="entry name" value="UbiA"/>
    <property type="match status" value="1"/>
</dbReference>
<feature type="transmembrane region" description="Helical" evidence="14">
    <location>
        <begin position="214"/>
        <end position="233"/>
    </location>
</feature>
<evidence type="ECO:0000256" key="5">
    <source>
        <dbReference type="ARBA" id="ARBA00022679"/>
    </source>
</evidence>
<name>A0A835CKJ1_APHGI</name>
<dbReference type="CDD" id="cd13957">
    <property type="entry name" value="PT_UbiA_Cox10"/>
    <property type="match status" value="1"/>
</dbReference>
<comment type="subcellular location">
    <subcellularLocation>
        <location evidence="1">Mitochondrion membrane</location>
        <topology evidence="1">Multi-pass membrane protein</topology>
    </subcellularLocation>
</comment>
<dbReference type="PANTHER" id="PTHR43448:SF2">
    <property type="entry name" value="PROTOHEME IX FARNESYLTRANSFERASE, MITOCHONDRIAL"/>
    <property type="match status" value="1"/>
</dbReference>
<feature type="transmembrane region" description="Helical" evidence="14">
    <location>
        <begin position="336"/>
        <end position="356"/>
    </location>
</feature>
<evidence type="ECO:0000256" key="8">
    <source>
        <dbReference type="ARBA" id="ARBA00022989"/>
    </source>
</evidence>
<dbReference type="HAMAP" id="MF_00154">
    <property type="entry name" value="CyoE_CtaB"/>
    <property type="match status" value="1"/>
</dbReference>
<keyword evidence="7" id="KW-0809">Transit peptide</keyword>
<dbReference type="OrthoDB" id="5211at2759"/>
<evidence type="ECO:0000256" key="14">
    <source>
        <dbReference type="SAM" id="Phobius"/>
    </source>
</evidence>
<dbReference type="GO" id="GO:0008495">
    <property type="term" value="F:protoheme IX farnesyltransferase activity"/>
    <property type="evidence" value="ECO:0007669"/>
    <property type="project" value="UniProtKB-EC"/>
</dbReference>
<comment type="caution">
    <text evidence="15">The sequence shown here is derived from an EMBL/GenBank/DDBJ whole genome shotgun (WGS) entry which is preliminary data.</text>
</comment>
<dbReference type="InterPro" id="IPR000537">
    <property type="entry name" value="UbiA_prenyltransferase"/>
</dbReference>
<evidence type="ECO:0000256" key="13">
    <source>
        <dbReference type="ARBA" id="ARBA00047690"/>
    </source>
</evidence>
<keyword evidence="8 14" id="KW-1133">Transmembrane helix</keyword>
<evidence type="ECO:0000313" key="16">
    <source>
        <dbReference type="Proteomes" id="UP000639338"/>
    </source>
</evidence>
<feature type="transmembrane region" description="Helical" evidence="14">
    <location>
        <begin position="368"/>
        <end position="386"/>
    </location>
</feature>
<evidence type="ECO:0000256" key="7">
    <source>
        <dbReference type="ARBA" id="ARBA00022946"/>
    </source>
</evidence>